<dbReference type="AlphaFoldDB" id="B9TL34"/>
<dbReference type="Gene3D" id="2.130.10.10">
    <property type="entry name" value="YVTN repeat-like/Quinoprotein amine dehydrogenase"/>
    <property type="match status" value="1"/>
</dbReference>
<dbReference type="Proteomes" id="UP000008311">
    <property type="component" value="Unassembled WGS sequence"/>
</dbReference>
<evidence type="ECO:0000313" key="1">
    <source>
        <dbReference type="EMBL" id="EEF23430.1"/>
    </source>
</evidence>
<accession>B9TL34</accession>
<dbReference type="InParanoid" id="B9TL34"/>
<dbReference type="InterPro" id="IPR015943">
    <property type="entry name" value="WD40/YVTN_repeat-like_dom_sf"/>
</dbReference>
<keyword evidence="2" id="KW-1185">Reference proteome</keyword>
<proteinExistence type="predicted"/>
<reference evidence="2" key="1">
    <citation type="journal article" date="2010" name="Nat. Biotechnol.">
        <title>Draft genome sequence of the oilseed species Ricinus communis.</title>
        <authorList>
            <person name="Chan A.P."/>
            <person name="Crabtree J."/>
            <person name="Zhao Q."/>
            <person name="Lorenzi H."/>
            <person name="Orvis J."/>
            <person name="Puiu D."/>
            <person name="Melake-Berhan A."/>
            <person name="Jones K.M."/>
            <person name="Redman J."/>
            <person name="Chen G."/>
            <person name="Cahoon E.B."/>
            <person name="Gedil M."/>
            <person name="Stanke M."/>
            <person name="Haas B.J."/>
            <person name="Wortman J.R."/>
            <person name="Fraser-Liggett C.M."/>
            <person name="Ravel J."/>
            <person name="Rabinowicz P.D."/>
        </authorList>
    </citation>
    <scope>NUCLEOTIDE SEQUENCE [LARGE SCALE GENOMIC DNA]</scope>
    <source>
        <strain evidence="2">cv. Hale</strain>
    </source>
</reference>
<name>B9TL34_RICCO</name>
<evidence type="ECO:0000313" key="2">
    <source>
        <dbReference type="Proteomes" id="UP000008311"/>
    </source>
</evidence>
<feature type="non-terminal residue" evidence="1">
    <location>
        <position position="1"/>
    </location>
</feature>
<dbReference type="SUPFAM" id="SSF63829">
    <property type="entry name" value="Calcium-dependent phosphotriesterase"/>
    <property type="match status" value="1"/>
</dbReference>
<protein>
    <submittedName>
        <fullName evidence="1">Uncharacterized protein</fullName>
    </submittedName>
</protein>
<sequence length="351" mass="37417">GFRLSPDGRLWAGADGYLALVSAPAAGASVPPRYLSQGSGSTALFDRAGNLWALRCPIGVCFAASAGKNAGNTIDLATATTSRLDQRGQLGSLAPRVIFEDREGDIWLGSPTGVERFRRNTLRPMELPAIKGDFHVAPDADGSVWIVAPQEKRGWRYDPAARRLTPLPDKYRGATLGPDGTVVLLREDGITLRRAGVETHVDLPGPMPTAAWARSDGERVWLGGFGIPVQLWDGHGWKPPGELSGAEFVFSAPGNRGQMWRALADGRLVLFEGGRVRTVHDQAALGGIGEATCVSAAPELVVCGEQGVTVLHAGRFRRLHALRDDVLQRVTGLVVAADGARWLNGSTGLLR</sequence>
<dbReference type="EMBL" id="EQ986097">
    <property type="protein sequence ID" value="EEF23430.1"/>
    <property type="molecule type" value="Genomic_DNA"/>
</dbReference>
<feature type="non-terminal residue" evidence="1">
    <location>
        <position position="351"/>
    </location>
</feature>
<organism evidence="1 2">
    <name type="scientific">Ricinus communis</name>
    <name type="common">Castor bean</name>
    <dbReference type="NCBI Taxonomy" id="3988"/>
    <lineage>
        <taxon>Eukaryota</taxon>
        <taxon>Viridiplantae</taxon>
        <taxon>Streptophyta</taxon>
        <taxon>Embryophyta</taxon>
        <taxon>Tracheophyta</taxon>
        <taxon>Spermatophyta</taxon>
        <taxon>Magnoliopsida</taxon>
        <taxon>eudicotyledons</taxon>
        <taxon>Gunneridae</taxon>
        <taxon>Pentapetalae</taxon>
        <taxon>rosids</taxon>
        <taxon>fabids</taxon>
        <taxon>Malpighiales</taxon>
        <taxon>Euphorbiaceae</taxon>
        <taxon>Acalyphoideae</taxon>
        <taxon>Acalypheae</taxon>
        <taxon>Ricinus</taxon>
    </lineage>
</organism>
<gene>
    <name evidence="1" type="ORF">RCOM_2089760</name>
</gene>